<keyword evidence="1" id="KW-0472">Membrane</keyword>
<reference evidence="2 3" key="1">
    <citation type="journal article" date="2015" name="Sci. Rep.">
        <title>The power of single molecule real-time sequencing technology in the de novo assembly of a eukaryotic genome.</title>
        <authorList>
            <person name="Sakai H."/>
            <person name="Naito K."/>
            <person name="Ogiso-Tanaka E."/>
            <person name="Takahashi Y."/>
            <person name="Iseki K."/>
            <person name="Muto C."/>
            <person name="Satou K."/>
            <person name="Teruya K."/>
            <person name="Shiroma A."/>
            <person name="Shimoji M."/>
            <person name="Hirano T."/>
            <person name="Itoh T."/>
            <person name="Kaga A."/>
            <person name="Tomooka N."/>
        </authorList>
    </citation>
    <scope>NUCLEOTIDE SEQUENCE [LARGE SCALE GENOMIC DNA]</scope>
    <source>
        <strain evidence="3">cv. Shumari</strain>
    </source>
</reference>
<keyword evidence="1" id="KW-0812">Transmembrane</keyword>
<keyword evidence="1" id="KW-1133">Transmembrane helix</keyword>
<evidence type="ECO:0000256" key="1">
    <source>
        <dbReference type="SAM" id="Phobius"/>
    </source>
</evidence>
<feature type="non-terminal residue" evidence="2">
    <location>
        <position position="1"/>
    </location>
</feature>
<feature type="transmembrane region" description="Helical" evidence="1">
    <location>
        <begin position="6"/>
        <end position="34"/>
    </location>
</feature>
<proteinExistence type="predicted"/>
<keyword evidence="3" id="KW-1185">Reference proteome</keyword>
<sequence>NNSSWVSLLVTLLSVFTYKVMALLWVYGWLVVIVHPIKRLRGEHVNMREEPNTALRGNEYTYCLHFSLV</sequence>
<dbReference type="AlphaFoldDB" id="A0A0S3T4K4"/>
<protein>
    <submittedName>
        <fullName evidence="2">Uncharacterized protein</fullName>
    </submittedName>
</protein>
<evidence type="ECO:0000313" key="2">
    <source>
        <dbReference type="EMBL" id="BAU00069.1"/>
    </source>
</evidence>
<dbReference type="Proteomes" id="UP000291084">
    <property type="component" value="Chromosome 10"/>
</dbReference>
<dbReference type="EMBL" id="AP015043">
    <property type="protein sequence ID" value="BAU00069.1"/>
    <property type="molecule type" value="Genomic_DNA"/>
</dbReference>
<evidence type="ECO:0000313" key="3">
    <source>
        <dbReference type="Proteomes" id="UP000291084"/>
    </source>
</evidence>
<accession>A0A0S3T4K4</accession>
<name>A0A0S3T4K4_PHAAN</name>
<gene>
    <name evidence="2" type="primary">Vigan.10G163000</name>
    <name evidence="2" type="ORF">VIGAN_10163000</name>
</gene>
<organism evidence="2 3">
    <name type="scientific">Vigna angularis var. angularis</name>
    <dbReference type="NCBI Taxonomy" id="157739"/>
    <lineage>
        <taxon>Eukaryota</taxon>
        <taxon>Viridiplantae</taxon>
        <taxon>Streptophyta</taxon>
        <taxon>Embryophyta</taxon>
        <taxon>Tracheophyta</taxon>
        <taxon>Spermatophyta</taxon>
        <taxon>Magnoliopsida</taxon>
        <taxon>eudicotyledons</taxon>
        <taxon>Gunneridae</taxon>
        <taxon>Pentapetalae</taxon>
        <taxon>rosids</taxon>
        <taxon>fabids</taxon>
        <taxon>Fabales</taxon>
        <taxon>Fabaceae</taxon>
        <taxon>Papilionoideae</taxon>
        <taxon>50 kb inversion clade</taxon>
        <taxon>NPAAA clade</taxon>
        <taxon>indigoferoid/millettioid clade</taxon>
        <taxon>Phaseoleae</taxon>
        <taxon>Vigna</taxon>
    </lineage>
</organism>